<protein>
    <submittedName>
        <fullName evidence="1">Uncharacterized protein</fullName>
    </submittedName>
</protein>
<dbReference type="InterPro" id="IPR023614">
    <property type="entry name" value="Porin_dom_sf"/>
</dbReference>
<dbReference type="Gene3D" id="2.40.160.10">
    <property type="entry name" value="Porin"/>
    <property type="match status" value="1"/>
</dbReference>
<evidence type="ECO:0000313" key="2">
    <source>
        <dbReference type="Proteomes" id="UP000176992"/>
    </source>
</evidence>
<dbReference type="Proteomes" id="UP000176992">
    <property type="component" value="Unassembled WGS sequence"/>
</dbReference>
<sequence>MPLDVDELRTWRTNRGLPLAYDSCWDHGVEAFGFISWFEYSLALTKSSISSPAAYNNGGFQVLTRLGVKPLTGLRLGVSLERGSYLDKGATGLPAGKKEEDAYQEAINFDFGYSYGHTQIYSELAKIWWESPNLEDDLTSTSWYVELKQVLFPGFYAAVRYNRFTYNSLTGSDGVSFDWGDNVTRVESGLGYTFTKGVLLKLDWQHNRIDTRPNVDLLCTQLVLTF</sequence>
<proteinExistence type="predicted"/>
<dbReference type="SUPFAM" id="SSF56935">
    <property type="entry name" value="Porins"/>
    <property type="match status" value="1"/>
</dbReference>
<accession>A0A1F5YDF2</accession>
<name>A0A1F5YDF2_9BACT</name>
<evidence type="ECO:0000313" key="1">
    <source>
        <dbReference type="EMBL" id="OGF98174.1"/>
    </source>
</evidence>
<organism evidence="1 2">
    <name type="scientific">Candidatus Glassbacteria bacterium GWA2_58_10</name>
    <dbReference type="NCBI Taxonomy" id="1817865"/>
    <lineage>
        <taxon>Bacteria</taxon>
        <taxon>Candidatus Glassiibacteriota</taxon>
    </lineage>
</organism>
<gene>
    <name evidence="1" type="ORF">A2Z86_01930</name>
</gene>
<dbReference type="EMBL" id="MFIV01000157">
    <property type="protein sequence ID" value="OGF98174.1"/>
    <property type="molecule type" value="Genomic_DNA"/>
</dbReference>
<reference evidence="1 2" key="1">
    <citation type="journal article" date="2016" name="Nat. Commun.">
        <title>Thousands of microbial genomes shed light on interconnected biogeochemical processes in an aquifer system.</title>
        <authorList>
            <person name="Anantharaman K."/>
            <person name="Brown C.T."/>
            <person name="Hug L.A."/>
            <person name="Sharon I."/>
            <person name="Castelle C.J."/>
            <person name="Probst A.J."/>
            <person name="Thomas B.C."/>
            <person name="Singh A."/>
            <person name="Wilkins M.J."/>
            <person name="Karaoz U."/>
            <person name="Brodie E.L."/>
            <person name="Williams K.H."/>
            <person name="Hubbard S.S."/>
            <person name="Banfield J.F."/>
        </authorList>
    </citation>
    <scope>NUCLEOTIDE SEQUENCE [LARGE SCALE GENOMIC DNA]</scope>
</reference>
<comment type="caution">
    <text evidence="1">The sequence shown here is derived from an EMBL/GenBank/DDBJ whole genome shotgun (WGS) entry which is preliminary data.</text>
</comment>
<dbReference type="AlphaFoldDB" id="A0A1F5YDF2"/>